<dbReference type="Gene3D" id="3.30.460.10">
    <property type="entry name" value="Beta Polymerase, domain 2"/>
    <property type="match status" value="1"/>
</dbReference>
<dbReference type="CDD" id="cd00093">
    <property type="entry name" value="HTH_XRE"/>
    <property type="match status" value="1"/>
</dbReference>
<name>A0A397QTK0_9MOLU</name>
<dbReference type="Proteomes" id="UP000266506">
    <property type="component" value="Unassembled WGS sequence"/>
</dbReference>
<feature type="domain" description="HTH cro/C1-type" evidence="1">
    <location>
        <begin position="3"/>
        <end position="34"/>
    </location>
</feature>
<proteinExistence type="predicted"/>
<organism evidence="2 3">
    <name type="scientific">Anaeroplasma bactoclasticum</name>
    <dbReference type="NCBI Taxonomy" id="2088"/>
    <lineage>
        <taxon>Bacteria</taxon>
        <taxon>Bacillati</taxon>
        <taxon>Mycoplasmatota</taxon>
        <taxon>Mollicutes</taxon>
        <taxon>Anaeroplasmatales</taxon>
        <taxon>Anaeroplasmataceae</taxon>
        <taxon>Anaeroplasma</taxon>
    </lineage>
</organism>
<gene>
    <name evidence="2" type="ORF">EI71_01958</name>
</gene>
<keyword evidence="3" id="KW-1185">Reference proteome</keyword>
<dbReference type="AlphaFoldDB" id="A0A397QTK0"/>
<dbReference type="EMBL" id="QXEV01000042">
    <property type="protein sequence ID" value="RIA64743.1"/>
    <property type="molecule type" value="Genomic_DNA"/>
</dbReference>
<dbReference type="PANTHER" id="PTHR43852:SF3">
    <property type="entry name" value="NUCLEOTIDYLTRANSFERASE"/>
    <property type="match status" value="1"/>
</dbReference>
<dbReference type="SUPFAM" id="SSF81301">
    <property type="entry name" value="Nucleotidyltransferase"/>
    <property type="match status" value="1"/>
</dbReference>
<evidence type="ECO:0000313" key="3">
    <source>
        <dbReference type="Proteomes" id="UP000266506"/>
    </source>
</evidence>
<dbReference type="OrthoDB" id="9809668at2"/>
<dbReference type="Gene3D" id="1.10.260.40">
    <property type="entry name" value="lambda repressor-like DNA-binding domains"/>
    <property type="match status" value="1"/>
</dbReference>
<sequence length="157" mass="18099">MALKELRITFGLTQVEAANSVGVPLRTYIRYESNPDESNLKYQKIVELLKDKYEITETKGIYALDKLKIILLNVIEKYKDEISFCYLFGSYAKGYAKDESDVDICINTTLTGFRFVGLVENLHQVLKKKVDVIRFNDLKDNLELINEIMKDGIKIYG</sequence>
<dbReference type="InterPro" id="IPR010982">
    <property type="entry name" value="Lambda_DNA-bd_dom_sf"/>
</dbReference>
<evidence type="ECO:0000259" key="1">
    <source>
        <dbReference type="PROSITE" id="PS50943"/>
    </source>
</evidence>
<dbReference type="InterPro" id="IPR043519">
    <property type="entry name" value="NT_sf"/>
</dbReference>
<dbReference type="InParanoid" id="A0A397QTK0"/>
<dbReference type="GO" id="GO:0003677">
    <property type="term" value="F:DNA binding"/>
    <property type="evidence" value="ECO:0007669"/>
    <property type="project" value="InterPro"/>
</dbReference>
<reference evidence="2 3" key="1">
    <citation type="submission" date="2018-08" db="EMBL/GenBank/DDBJ databases">
        <title>Genomic Encyclopedia of Archaeal and Bacterial Type Strains, Phase II (KMG-II): from individual species to whole genera.</title>
        <authorList>
            <person name="Goeker M."/>
        </authorList>
    </citation>
    <scope>NUCLEOTIDE SEQUENCE [LARGE SCALE GENOMIC DNA]</scope>
    <source>
        <strain evidence="2 3">ATCC 27112</strain>
    </source>
</reference>
<dbReference type="InterPro" id="IPR041633">
    <property type="entry name" value="Polbeta"/>
</dbReference>
<dbReference type="Pfam" id="PF01381">
    <property type="entry name" value="HTH_3"/>
    <property type="match status" value="1"/>
</dbReference>
<dbReference type="CDD" id="cd05403">
    <property type="entry name" value="NT_KNTase_like"/>
    <property type="match status" value="1"/>
</dbReference>
<dbReference type="Pfam" id="PF18765">
    <property type="entry name" value="Polbeta"/>
    <property type="match status" value="1"/>
</dbReference>
<protein>
    <recommendedName>
        <fullName evidence="1">HTH cro/C1-type domain-containing protein</fullName>
    </recommendedName>
</protein>
<evidence type="ECO:0000313" key="2">
    <source>
        <dbReference type="EMBL" id="RIA64743.1"/>
    </source>
</evidence>
<comment type="caution">
    <text evidence="2">The sequence shown here is derived from an EMBL/GenBank/DDBJ whole genome shotgun (WGS) entry which is preliminary data.</text>
</comment>
<dbReference type="InterPro" id="IPR001387">
    <property type="entry name" value="Cro/C1-type_HTH"/>
</dbReference>
<accession>A0A397QTK0</accession>
<dbReference type="PANTHER" id="PTHR43852">
    <property type="entry name" value="NUCLEOTIDYLTRANSFERASE"/>
    <property type="match status" value="1"/>
</dbReference>
<dbReference type="PROSITE" id="PS50943">
    <property type="entry name" value="HTH_CROC1"/>
    <property type="match status" value="1"/>
</dbReference>
<dbReference type="SMART" id="SM00530">
    <property type="entry name" value="HTH_XRE"/>
    <property type="match status" value="1"/>
</dbReference>
<dbReference type="InterPro" id="IPR052930">
    <property type="entry name" value="TA_antitoxin_MntA"/>
</dbReference>
<dbReference type="SUPFAM" id="SSF47413">
    <property type="entry name" value="lambda repressor-like DNA-binding domains"/>
    <property type="match status" value="1"/>
</dbReference>
<dbReference type="RefSeq" id="WP_119016998.1">
    <property type="nucleotide sequence ID" value="NZ_QXEV01000042.1"/>
</dbReference>